<dbReference type="SUPFAM" id="SSF55315">
    <property type="entry name" value="L30e-like"/>
    <property type="match status" value="1"/>
</dbReference>
<dbReference type="AlphaFoldDB" id="G9WIE6"/>
<dbReference type="RefSeq" id="WP_007745594.1">
    <property type="nucleotide sequence ID" value="NZ_CM001398.1"/>
</dbReference>
<reference evidence="1 2" key="1">
    <citation type="journal article" date="2012" name="PLoS ONE">
        <title>Functional divergence in the genus oenococcus as predicted by genome sequencing of the newly-described species, Oenococcus kitaharae.</title>
        <authorList>
            <person name="Borneman A.R."/>
            <person name="McCarthy J.M."/>
            <person name="Chambers P.J."/>
            <person name="Bartowsky E.J."/>
        </authorList>
    </citation>
    <scope>NUCLEOTIDE SEQUENCE [LARGE SCALE GENOMIC DNA]</scope>
    <source>
        <strain evidence="2">DSM17330</strain>
    </source>
</reference>
<evidence type="ECO:0000313" key="2">
    <source>
        <dbReference type="Proteomes" id="UP000004959"/>
    </source>
</evidence>
<keyword evidence="2" id="KW-1185">Reference proteome</keyword>
<dbReference type="InterPro" id="IPR029064">
    <property type="entry name" value="Ribosomal_eL30-like_sf"/>
</dbReference>
<dbReference type="PATRIC" id="fig|1045004.4.peg.855"/>
<dbReference type="GO" id="GO:0005840">
    <property type="term" value="C:ribosome"/>
    <property type="evidence" value="ECO:0007669"/>
    <property type="project" value="UniProtKB-KW"/>
</dbReference>
<keyword evidence="1" id="KW-0689">Ribosomal protein</keyword>
<dbReference type="eggNOG" id="COG1358">
    <property type="taxonomic scope" value="Bacteria"/>
</dbReference>
<dbReference type="STRING" id="336988.NT96_08100"/>
<dbReference type="HOGENOM" id="CLU_157804_5_0_9"/>
<dbReference type="Proteomes" id="UP000004959">
    <property type="component" value="Chromosome"/>
</dbReference>
<comment type="caution">
    <text evidence="1">The sequence shown here is derived from an EMBL/GenBank/DDBJ whole genome shotgun (WGS) entry which is preliminary data.</text>
</comment>
<accession>G9WIE6</accession>
<organism evidence="1 2">
    <name type="scientific">Oenococcus kitaharae DSM 17330</name>
    <dbReference type="NCBI Taxonomy" id="1045004"/>
    <lineage>
        <taxon>Bacteria</taxon>
        <taxon>Bacillati</taxon>
        <taxon>Bacillota</taxon>
        <taxon>Bacilli</taxon>
        <taxon>Lactobacillales</taxon>
        <taxon>Lactobacillaceae</taxon>
        <taxon>Oenococcus</taxon>
    </lineage>
</organism>
<keyword evidence="1" id="KW-0687">Ribonucleoprotein</keyword>
<evidence type="ECO:0000313" key="1">
    <source>
        <dbReference type="EMBL" id="EHN58958.1"/>
    </source>
</evidence>
<dbReference type="Gene3D" id="3.30.1330.30">
    <property type="match status" value="1"/>
</dbReference>
<protein>
    <submittedName>
        <fullName evidence="1">L7Ae family ribosomal protein</fullName>
    </submittedName>
</protein>
<dbReference type="EMBL" id="AFVZ01000001">
    <property type="protein sequence ID" value="EHN58958.1"/>
    <property type="molecule type" value="Genomic_DNA"/>
</dbReference>
<proteinExistence type="predicted"/>
<gene>
    <name evidence="1" type="ORF">OKIT_0851</name>
</gene>
<name>G9WIE6_9LACO</name>
<sequence>MLVTGQELVAKAIKKQNIAIAIIASDASENTKKDFKDLIRGRITIVNQFSSTEISQAIGEPRKILGITDLGIARKIKELLKEVTL</sequence>